<feature type="region of interest" description="Disordered" evidence="1">
    <location>
        <begin position="241"/>
        <end position="261"/>
    </location>
</feature>
<sequence length="300" mass="34154">MTSERISHSGAEAFGVVEHHHGLSSQATNIKHNEATPEGSGNASHGSQQSPEGFSTDSDTETDTVLHKLMFELEEERKKNQRISAELAKEMERNLHVLSLLEEVKQGREEERKEREAQLQDLQTQLSQVQTQCLTMQQYKEEKEKLNREVLELRKVLQEEEDSERRSNLGTVFSPQTHEEENKRLEDETKRLKEEVEHVMQLLDKSERQLKQREKEVEGLKAFKNQENHAKAVFTAEGINTEEANLESGSDDNGNLDTSGQGDILMARYLTSFPAAYSQSSVVNESFKQPSQLDVSADCR</sequence>
<feature type="compositionally biased region" description="Basic and acidic residues" evidence="1">
    <location>
        <begin position="177"/>
        <end position="187"/>
    </location>
</feature>
<accession>A0ABV0N8Y8</accession>
<comment type="caution">
    <text evidence="2">The sequence shown here is derived from an EMBL/GenBank/DDBJ whole genome shotgun (WGS) entry which is preliminary data.</text>
</comment>
<proteinExistence type="predicted"/>
<dbReference type="Proteomes" id="UP001476798">
    <property type="component" value="Unassembled WGS sequence"/>
</dbReference>
<feature type="region of interest" description="Disordered" evidence="1">
    <location>
        <begin position="1"/>
        <end position="61"/>
    </location>
</feature>
<protein>
    <submittedName>
        <fullName evidence="2">Uncharacterized protein</fullName>
    </submittedName>
</protein>
<reference evidence="2 3" key="1">
    <citation type="submission" date="2021-06" db="EMBL/GenBank/DDBJ databases">
        <authorList>
            <person name="Palmer J.M."/>
        </authorList>
    </citation>
    <scope>NUCLEOTIDE SEQUENCE [LARGE SCALE GENOMIC DNA]</scope>
    <source>
        <strain evidence="2 3">GA_2019</strain>
        <tissue evidence="2">Muscle</tissue>
    </source>
</reference>
<evidence type="ECO:0000256" key="1">
    <source>
        <dbReference type="SAM" id="MobiDB-lite"/>
    </source>
</evidence>
<dbReference type="EMBL" id="JAHRIO010030350">
    <property type="protein sequence ID" value="MEQ2167760.1"/>
    <property type="molecule type" value="Genomic_DNA"/>
</dbReference>
<feature type="compositionally biased region" description="Polar residues" evidence="1">
    <location>
        <begin position="39"/>
        <end position="57"/>
    </location>
</feature>
<evidence type="ECO:0000313" key="2">
    <source>
        <dbReference type="EMBL" id="MEQ2167760.1"/>
    </source>
</evidence>
<feature type="compositionally biased region" description="Polar residues" evidence="1">
    <location>
        <begin position="247"/>
        <end position="261"/>
    </location>
</feature>
<keyword evidence="3" id="KW-1185">Reference proteome</keyword>
<feature type="region of interest" description="Disordered" evidence="1">
    <location>
        <begin position="159"/>
        <end position="187"/>
    </location>
</feature>
<gene>
    <name evidence="2" type="ORF">GOODEAATRI_007304</name>
</gene>
<organism evidence="2 3">
    <name type="scientific">Goodea atripinnis</name>
    <dbReference type="NCBI Taxonomy" id="208336"/>
    <lineage>
        <taxon>Eukaryota</taxon>
        <taxon>Metazoa</taxon>
        <taxon>Chordata</taxon>
        <taxon>Craniata</taxon>
        <taxon>Vertebrata</taxon>
        <taxon>Euteleostomi</taxon>
        <taxon>Actinopterygii</taxon>
        <taxon>Neopterygii</taxon>
        <taxon>Teleostei</taxon>
        <taxon>Neoteleostei</taxon>
        <taxon>Acanthomorphata</taxon>
        <taxon>Ovalentaria</taxon>
        <taxon>Atherinomorphae</taxon>
        <taxon>Cyprinodontiformes</taxon>
        <taxon>Goodeidae</taxon>
        <taxon>Goodea</taxon>
    </lineage>
</organism>
<evidence type="ECO:0000313" key="3">
    <source>
        <dbReference type="Proteomes" id="UP001476798"/>
    </source>
</evidence>
<name>A0ABV0N8Y8_9TELE</name>